<dbReference type="Pfam" id="PF00685">
    <property type="entry name" value="Sulfotransfer_1"/>
    <property type="match status" value="1"/>
</dbReference>
<evidence type="ECO:0000313" key="5">
    <source>
        <dbReference type="RefSeq" id="XP_017774557.1"/>
    </source>
</evidence>
<keyword evidence="4" id="KW-1185">Reference proteome</keyword>
<dbReference type="Proteomes" id="UP000695000">
    <property type="component" value="Unplaced"/>
</dbReference>
<sequence>MALALKRDSDLIRIRTKYFTNNYRKDYSVYNGFTMPEYFGKYFEEIQEMEVYDDDVWVTGFPKTGSTWTRETVWLIANDLDFDRADEGLPTRFPYLEFFCLYDFRRYPKDFKPYPPMTDSLDLVRKAKRPRFIKTHLPWDLLPKDIRNFKKKPKIIHIARNPKDTCVSYFHHCKLNEGFTGSFDDFWQLFVTGKLHYTPFWGNVLGYWNKRDSNNNILFLTYEEVKRDLIGFIKKTAKFLGKELRGEQIDLLVDRLSYESVKARKPEHFEPIVEFLKQFKMCQNESGHFFRAGLVGNYSTQMCADVIDIFDNWTEEHTRGTGLKFNLIRFVKRYSI</sequence>
<protein>
    <submittedName>
        <fullName evidence="5">Sulfotransferase family cytosolic 1B member 1-like</fullName>
    </submittedName>
</protein>
<organism evidence="4 5">
    <name type="scientific">Nicrophorus vespilloides</name>
    <name type="common">Boreal carrion beetle</name>
    <dbReference type="NCBI Taxonomy" id="110193"/>
    <lineage>
        <taxon>Eukaryota</taxon>
        <taxon>Metazoa</taxon>
        <taxon>Ecdysozoa</taxon>
        <taxon>Arthropoda</taxon>
        <taxon>Hexapoda</taxon>
        <taxon>Insecta</taxon>
        <taxon>Pterygota</taxon>
        <taxon>Neoptera</taxon>
        <taxon>Endopterygota</taxon>
        <taxon>Coleoptera</taxon>
        <taxon>Polyphaga</taxon>
        <taxon>Staphyliniformia</taxon>
        <taxon>Silphidae</taxon>
        <taxon>Nicrophorinae</taxon>
        <taxon>Nicrophorus</taxon>
    </lineage>
</organism>
<dbReference type="SUPFAM" id="SSF52540">
    <property type="entry name" value="P-loop containing nucleoside triphosphate hydrolases"/>
    <property type="match status" value="1"/>
</dbReference>
<reference evidence="5" key="1">
    <citation type="submission" date="2025-08" db="UniProtKB">
        <authorList>
            <consortium name="RefSeq"/>
        </authorList>
    </citation>
    <scope>IDENTIFICATION</scope>
    <source>
        <tissue evidence="5">Whole Larva</tissue>
    </source>
</reference>
<feature type="domain" description="Sulfotransferase" evidence="3">
    <location>
        <begin position="53"/>
        <end position="322"/>
    </location>
</feature>
<proteinExistence type="inferred from homology"/>
<dbReference type="RefSeq" id="XP_017774557.1">
    <property type="nucleotide sequence ID" value="XM_017919068.1"/>
</dbReference>
<evidence type="ECO:0000256" key="1">
    <source>
        <dbReference type="ARBA" id="ARBA00005771"/>
    </source>
</evidence>
<gene>
    <name evidence="5" type="primary">LOC108561223</name>
</gene>
<evidence type="ECO:0000313" key="4">
    <source>
        <dbReference type="Proteomes" id="UP000695000"/>
    </source>
</evidence>
<dbReference type="GeneID" id="108561223"/>
<evidence type="ECO:0000259" key="3">
    <source>
        <dbReference type="Pfam" id="PF00685"/>
    </source>
</evidence>
<dbReference type="InterPro" id="IPR027417">
    <property type="entry name" value="P-loop_NTPase"/>
</dbReference>
<dbReference type="InterPro" id="IPR000863">
    <property type="entry name" value="Sulfotransferase_dom"/>
</dbReference>
<dbReference type="PANTHER" id="PTHR11783">
    <property type="entry name" value="SULFOTRANSFERASE SULT"/>
    <property type="match status" value="1"/>
</dbReference>
<evidence type="ECO:0000256" key="2">
    <source>
        <dbReference type="ARBA" id="ARBA00022679"/>
    </source>
</evidence>
<comment type="similarity">
    <text evidence="1">Belongs to the sulfotransferase 1 family.</text>
</comment>
<dbReference type="Gene3D" id="3.40.50.300">
    <property type="entry name" value="P-loop containing nucleotide triphosphate hydrolases"/>
    <property type="match status" value="1"/>
</dbReference>
<accession>A0ABM1MJ07</accession>
<keyword evidence="2" id="KW-0808">Transferase</keyword>
<name>A0ABM1MJ07_NICVS</name>